<dbReference type="Proteomes" id="UP001487305">
    <property type="component" value="Unassembled WGS sequence"/>
</dbReference>
<keyword evidence="2" id="KW-1185">Reference proteome</keyword>
<sequence>MPDRKIPDLFTVYYMNDEKVFETTMLLGNVIVTGSSSETSSSVGGDGAVGAEGGFKLPIFSKLGVDIQGELHGEKQKKVVDTLAYVNTKSRMLSQIIRRCKTINMKTKSAKDKLTEGDLVYIDGLSLELINEEEIRSIMMLTNGILDGFTIPESGNLDLGHMVQSFLHNGAAFKLIGKYGHDKKPLYMKIPLDGKDMFESKYTIDDLLIGRVGVVGICKGLLTPDKLKSPLDYFQNSKTASHITANVIECGEEEASTGCVDEEDGEKGIYIDVFAVIQSIALNDGGGK</sequence>
<reference evidence="1 2" key="1">
    <citation type="submission" date="2024-04" db="EMBL/GenBank/DDBJ databases">
        <title>Human intestinal bacterial collection.</title>
        <authorList>
            <person name="Pauvert C."/>
            <person name="Hitch T.C.A."/>
            <person name="Clavel T."/>
        </authorList>
    </citation>
    <scope>NUCLEOTIDE SEQUENCE [LARGE SCALE GENOMIC DNA]</scope>
    <source>
        <strain evidence="1 2">CLA-KB-H42</strain>
    </source>
</reference>
<comment type="caution">
    <text evidence="1">The sequence shown here is derived from an EMBL/GenBank/DDBJ whole genome shotgun (WGS) entry which is preliminary data.</text>
</comment>
<name>A0ABV1JF42_9ACTN</name>
<accession>A0ABV1JF42</accession>
<dbReference type="EMBL" id="JBBNOP010000011">
    <property type="protein sequence ID" value="MEQ3363691.1"/>
    <property type="molecule type" value="Genomic_DNA"/>
</dbReference>
<evidence type="ECO:0000313" key="1">
    <source>
        <dbReference type="EMBL" id="MEQ3363691.1"/>
    </source>
</evidence>
<gene>
    <name evidence="1" type="ORF">AAA083_11965</name>
</gene>
<dbReference type="RefSeq" id="WP_349227762.1">
    <property type="nucleotide sequence ID" value="NZ_JBBNOP010000011.1"/>
</dbReference>
<protein>
    <submittedName>
        <fullName evidence="1">Uncharacterized protein</fullName>
    </submittedName>
</protein>
<organism evidence="1 2">
    <name type="scientific">Raoultibacter massiliensis</name>
    <dbReference type="NCBI Taxonomy" id="1852371"/>
    <lineage>
        <taxon>Bacteria</taxon>
        <taxon>Bacillati</taxon>
        <taxon>Actinomycetota</taxon>
        <taxon>Coriobacteriia</taxon>
        <taxon>Eggerthellales</taxon>
        <taxon>Eggerthellaceae</taxon>
        <taxon>Raoultibacter</taxon>
    </lineage>
</organism>
<proteinExistence type="predicted"/>
<evidence type="ECO:0000313" key="2">
    <source>
        <dbReference type="Proteomes" id="UP001487305"/>
    </source>
</evidence>